<protein>
    <submittedName>
        <fullName evidence="1">Uncharacterized protein</fullName>
    </submittedName>
</protein>
<evidence type="ECO:0000313" key="1">
    <source>
        <dbReference type="EMBL" id="QHT03930.1"/>
    </source>
</evidence>
<sequence>MSDFATTLKSLLSLSEPLDAIRAWVSETFPDPVVEETPAPAPTPAPEPETDVVEEVVPEEQPVVEEAPAVEEVVPEEQPVVEEAPAVVAPVEEVVPAEQPVVEESPAVVAPVEEVVPEEKAVPAAAAPVAARPTFLPGVPTPSRPFKLRFGLRNKI</sequence>
<proteinExistence type="predicted"/>
<organism evidence="1">
    <name type="scientific">viral metagenome</name>
    <dbReference type="NCBI Taxonomy" id="1070528"/>
    <lineage>
        <taxon>unclassified sequences</taxon>
        <taxon>metagenomes</taxon>
        <taxon>organismal metagenomes</taxon>
    </lineage>
</organism>
<reference evidence="1" key="1">
    <citation type="journal article" date="2020" name="Nature">
        <title>Giant virus diversity and host interactions through global metagenomics.</title>
        <authorList>
            <person name="Schulz F."/>
            <person name="Roux S."/>
            <person name="Paez-Espino D."/>
            <person name="Jungbluth S."/>
            <person name="Walsh D.A."/>
            <person name="Denef V.J."/>
            <person name="McMahon K.D."/>
            <person name="Konstantinidis K.T."/>
            <person name="Eloe-Fadrosh E.A."/>
            <person name="Kyrpides N.C."/>
            <person name="Woyke T."/>
        </authorList>
    </citation>
    <scope>NUCLEOTIDE SEQUENCE</scope>
    <source>
        <strain evidence="1">GVMAG-M-3300021137-6</strain>
    </source>
</reference>
<name>A0A6C0CJ73_9ZZZZ</name>
<dbReference type="EMBL" id="MN739420">
    <property type="protein sequence ID" value="QHT03930.1"/>
    <property type="molecule type" value="Genomic_DNA"/>
</dbReference>
<accession>A0A6C0CJ73</accession>
<dbReference type="AlphaFoldDB" id="A0A6C0CJ73"/>